<dbReference type="GO" id="GO:0006954">
    <property type="term" value="P:inflammatory response"/>
    <property type="evidence" value="ECO:0007669"/>
    <property type="project" value="InterPro"/>
</dbReference>
<keyword evidence="4 10" id="KW-1133">Transmembrane helix</keyword>
<evidence type="ECO:0000256" key="6">
    <source>
        <dbReference type="ARBA" id="ARBA00023136"/>
    </source>
</evidence>
<dbReference type="PRINTS" id="PR00237">
    <property type="entry name" value="GPCRRHODOPSN"/>
</dbReference>
<keyword evidence="7 9" id="KW-0675">Receptor</keyword>
<dbReference type="AlphaFoldDB" id="G1TKW6"/>
<name>G1TKW6_RABIT</name>
<dbReference type="eggNOG" id="KOG3656">
    <property type="taxonomic scope" value="Eukaryota"/>
</dbReference>
<dbReference type="Pfam" id="PF00001">
    <property type="entry name" value="7tm_1"/>
    <property type="match status" value="1"/>
</dbReference>
<evidence type="ECO:0000256" key="3">
    <source>
        <dbReference type="ARBA" id="ARBA00022692"/>
    </source>
</evidence>
<dbReference type="SUPFAM" id="SSF81321">
    <property type="entry name" value="Family A G protein-coupled receptor-like"/>
    <property type="match status" value="1"/>
</dbReference>
<dbReference type="GO" id="GO:0030425">
    <property type="term" value="C:dendrite"/>
    <property type="evidence" value="ECO:0007669"/>
    <property type="project" value="TreeGrafter"/>
</dbReference>
<dbReference type="InterPro" id="IPR000276">
    <property type="entry name" value="GPCR_Rhodpsn"/>
</dbReference>
<dbReference type="PROSITE" id="PS00237">
    <property type="entry name" value="G_PROTEIN_RECEP_F1_1"/>
    <property type="match status" value="1"/>
</dbReference>
<dbReference type="Bgee" id="ENSOCUG00000001327">
    <property type="expression patterns" value="Expressed in liver and 4 other cell types or tissues"/>
</dbReference>
<keyword evidence="8 9" id="KW-0807">Transducer</keyword>
<dbReference type="CTD" id="59340"/>
<evidence type="ECO:0000256" key="1">
    <source>
        <dbReference type="ARBA" id="ARBA00004651"/>
    </source>
</evidence>
<dbReference type="FunCoup" id="G1TKW6">
    <property type="interactions" value="114"/>
</dbReference>
<evidence type="ECO:0000256" key="10">
    <source>
        <dbReference type="SAM" id="Phobius"/>
    </source>
</evidence>
<dbReference type="InParanoid" id="G1TKW6"/>
<dbReference type="PRINTS" id="PR01726">
    <property type="entry name" value="HISTAMINEH4R"/>
</dbReference>
<dbReference type="GO" id="GO:0004993">
    <property type="term" value="F:G protein-coupled serotonin receptor activity"/>
    <property type="evidence" value="ECO:0007669"/>
    <property type="project" value="TreeGrafter"/>
</dbReference>
<evidence type="ECO:0000256" key="7">
    <source>
        <dbReference type="ARBA" id="ARBA00023170"/>
    </source>
</evidence>
<evidence type="ECO:0000313" key="12">
    <source>
        <dbReference type="Ensembl" id="ENSOCUP00000017610.2"/>
    </source>
</evidence>
<comment type="subcellular location">
    <subcellularLocation>
        <location evidence="1">Cell membrane</location>
        <topology evidence="1">Multi-pass membrane protein</topology>
    </subcellularLocation>
</comment>
<feature type="transmembrane region" description="Helical" evidence="10">
    <location>
        <begin position="300"/>
        <end position="320"/>
    </location>
</feature>
<keyword evidence="2" id="KW-1003">Cell membrane</keyword>
<dbReference type="GO" id="GO:0043408">
    <property type="term" value="P:regulation of MAPK cascade"/>
    <property type="evidence" value="ECO:0007669"/>
    <property type="project" value="InterPro"/>
</dbReference>
<accession>G1TKW6</accession>
<dbReference type="HOGENOM" id="CLU_009579_11_2_1"/>
<dbReference type="GO" id="GO:0045202">
    <property type="term" value="C:synapse"/>
    <property type="evidence" value="ECO:0007669"/>
    <property type="project" value="TreeGrafter"/>
</dbReference>
<dbReference type="GO" id="GO:0007204">
    <property type="term" value="P:positive regulation of cytosolic calcium ion concentration"/>
    <property type="evidence" value="ECO:0007669"/>
    <property type="project" value="InterPro"/>
</dbReference>
<dbReference type="Gene3D" id="1.20.1070.10">
    <property type="entry name" value="Rhodopsin 7-helix transmembrane proteins"/>
    <property type="match status" value="1"/>
</dbReference>
<evidence type="ECO:0000256" key="8">
    <source>
        <dbReference type="ARBA" id="ARBA00023224"/>
    </source>
</evidence>
<feature type="transmembrane region" description="Helical" evidence="10">
    <location>
        <begin position="129"/>
        <end position="151"/>
    </location>
</feature>
<reference evidence="12 13" key="1">
    <citation type="journal article" date="2011" name="Nature">
        <title>A high-resolution map of human evolutionary constraint using 29 mammals.</title>
        <authorList>
            <person name="Lindblad-Toh K."/>
            <person name="Garber M."/>
            <person name="Zuk O."/>
            <person name="Lin M.F."/>
            <person name="Parker B.J."/>
            <person name="Washietl S."/>
            <person name="Kheradpour P."/>
            <person name="Ernst J."/>
            <person name="Jordan G."/>
            <person name="Mauceli E."/>
            <person name="Ward L.D."/>
            <person name="Lowe C.B."/>
            <person name="Holloway A.K."/>
            <person name="Clamp M."/>
            <person name="Gnerre S."/>
            <person name="Alfoldi J."/>
            <person name="Beal K."/>
            <person name="Chang J."/>
            <person name="Clawson H."/>
            <person name="Cuff J."/>
            <person name="Di Palma F."/>
            <person name="Fitzgerald S."/>
            <person name="Flicek P."/>
            <person name="Guttman M."/>
            <person name="Hubisz M.J."/>
            <person name="Jaffe D.B."/>
            <person name="Jungreis I."/>
            <person name="Kent W.J."/>
            <person name="Kostka D."/>
            <person name="Lara M."/>
            <person name="Martins A.L."/>
            <person name="Massingham T."/>
            <person name="Moltke I."/>
            <person name="Raney B.J."/>
            <person name="Rasmussen M.D."/>
            <person name="Robinson J."/>
            <person name="Stark A."/>
            <person name="Vilella A.J."/>
            <person name="Wen J."/>
            <person name="Xie X."/>
            <person name="Zody M.C."/>
            <person name="Baldwin J."/>
            <person name="Bloom T."/>
            <person name="Chin C.W."/>
            <person name="Heiman D."/>
            <person name="Nicol R."/>
            <person name="Nusbaum C."/>
            <person name="Young S."/>
            <person name="Wilkinson J."/>
            <person name="Worley K.C."/>
            <person name="Kovar C.L."/>
            <person name="Muzny D.M."/>
            <person name="Gibbs R.A."/>
            <person name="Cree A."/>
            <person name="Dihn H.H."/>
            <person name="Fowler G."/>
            <person name="Jhangiani S."/>
            <person name="Joshi V."/>
            <person name="Lee S."/>
            <person name="Lewis L.R."/>
            <person name="Nazareth L.V."/>
            <person name="Okwuonu G."/>
            <person name="Santibanez J."/>
            <person name="Warren W.C."/>
            <person name="Mardis E.R."/>
            <person name="Weinstock G.M."/>
            <person name="Wilson R.K."/>
            <person name="Delehaunty K."/>
            <person name="Dooling D."/>
            <person name="Fronik C."/>
            <person name="Fulton L."/>
            <person name="Fulton B."/>
            <person name="Graves T."/>
            <person name="Minx P."/>
            <person name="Sodergren E."/>
            <person name="Birney E."/>
            <person name="Margulies E.H."/>
            <person name="Herrero J."/>
            <person name="Green E.D."/>
            <person name="Haussler D."/>
            <person name="Siepel A."/>
            <person name="Goldman N."/>
            <person name="Pollard K.S."/>
            <person name="Pedersen J.S."/>
            <person name="Lander E.S."/>
            <person name="Kellis M."/>
        </authorList>
    </citation>
    <scope>NUCLEOTIDE SEQUENCE [LARGE SCALE GENOMIC DNA]</scope>
    <source>
        <strain evidence="12 13">Thorbecke inbred</strain>
    </source>
</reference>
<dbReference type="KEGG" id="ocu:100358525"/>
<gene>
    <name evidence="12" type="primary">HRH4</name>
</gene>
<dbReference type="GO" id="GO:0007187">
    <property type="term" value="P:G protein-coupled receptor signaling pathway, coupled to cyclic nucleotide second messenger"/>
    <property type="evidence" value="ECO:0007669"/>
    <property type="project" value="TreeGrafter"/>
</dbReference>
<comment type="similarity">
    <text evidence="9">Belongs to the G-protein coupled receptor 1 family.</text>
</comment>
<evidence type="ECO:0000313" key="13">
    <source>
        <dbReference type="Proteomes" id="UP000001811"/>
    </source>
</evidence>
<dbReference type="GO" id="GO:0007197">
    <property type="term" value="P:adenylate cyclase-inhibiting G protein-coupled acetylcholine receptor signaling pathway"/>
    <property type="evidence" value="ECO:0007669"/>
    <property type="project" value="TreeGrafter"/>
</dbReference>
<dbReference type="InterPro" id="IPR017452">
    <property type="entry name" value="GPCR_Rhodpsn_7TM"/>
</dbReference>
<evidence type="ECO:0000256" key="5">
    <source>
        <dbReference type="ARBA" id="ARBA00023040"/>
    </source>
</evidence>
<proteinExistence type="inferred from homology"/>
<dbReference type="GO" id="GO:0005886">
    <property type="term" value="C:plasma membrane"/>
    <property type="evidence" value="ECO:0007669"/>
    <property type="project" value="UniProtKB-SubCell"/>
</dbReference>
<dbReference type="SMART" id="SM01381">
    <property type="entry name" value="7TM_GPCR_Srsx"/>
    <property type="match status" value="1"/>
</dbReference>
<feature type="transmembrane region" description="Helical" evidence="10">
    <location>
        <begin position="87"/>
        <end position="109"/>
    </location>
</feature>
<keyword evidence="3 9" id="KW-0812">Transmembrane</keyword>
<feature type="domain" description="G-protein coupled receptors family 1 profile" evidence="11">
    <location>
        <begin position="31"/>
        <end position="353"/>
    </location>
</feature>
<protein>
    <submittedName>
        <fullName evidence="12">Histamine receptor H4</fullName>
    </submittedName>
</protein>
<dbReference type="InterPro" id="IPR008102">
    <property type="entry name" value="Histamine_H4_rcpt"/>
</dbReference>
<sequence length="384" mass="43727">MSNTNSTTHLSSVNIALAFLMSLLAFFITVGNAVVILAFVVDKNLRHRSNYFFLNLAISDFFVGVISIPLYIPHTLFNWNFGKEVCLFWLIIDYLLCTASVYNIVLISYDRYQSVSNAVSYRAQNTGSLRIVFQMAAVWVLAFSVNTPMILISESWKNGSQACEPGFFSTWYILAITSLFEILVPVIFVAYFNVYIYRRLRKRGNVTRDGGHPRLPAVPSSVCGYLLRCRLLSRTSLPPSEEARTSLHSERQGKKGSLLTSLQTQTKNNIIASKMSSLSHSDSLSLHQREHLKLFRASKLAILLGVFAVCWTPYSLYTIVHSIHPQAVHPKSQWYKVTFWLQWLNSFVNPFLYPLCHKHFQKAFLKIFCLKKQPLPSQTLSLSS</sequence>
<dbReference type="PANTHER" id="PTHR24247:SF199">
    <property type="entry name" value="HISTAMINE H4 RECEPTOR"/>
    <property type="match status" value="1"/>
</dbReference>
<evidence type="ECO:0000256" key="2">
    <source>
        <dbReference type="ARBA" id="ARBA00022475"/>
    </source>
</evidence>
<reference evidence="12" key="2">
    <citation type="submission" date="2025-08" db="UniProtKB">
        <authorList>
            <consortium name="Ensembl"/>
        </authorList>
    </citation>
    <scope>IDENTIFICATION</scope>
    <source>
        <strain evidence="12">Thorbecke</strain>
    </source>
</reference>
<evidence type="ECO:0000256" key="9">
    <source>
        <dbReference type="RuleBase" id="RU000688"/>
    </source>
</evidence>
<dbReference type="GeneID" id="100358525"/>
<evidence type="ECO:0000259" key="11">
    <source>
        <dbReference type="PROSITE" id="PS50262"/>
    </source>
</evidence>
<dbReference type="OMA" id="CVFWLIT"/>
<keyword evidence="5 9" id="KW-0297">G-protein coupled receptor</keyword>
<dbReference type="PROSITE" id="PS50262">
    <property type="entry name" value="G_PROTEIN_RECEP_F1_2"/>
    <property type="match status" value="1"/>
</dbReference>
<dbReference type="Proteomes" id="UP000001811">
    <property type="component" value="Chromosome 9"/>
</dbReference>
<organism evidence="12 13">
    <name type="scientific">Oryctolagus cuniculus</name>
    <name type="common">Rabbit</name>
    <dbReference type="NCBI Taxonomy" id="9986"/>
    <lineage>
        <taxon>Eukaryota</taxon>
        <taxon>Metazoa</taxon>
        <taxon>Chordata</taxon>
        <taxon>Craniata</taxon>
        <taxon>Vertebrata</taxon>
        <taxon>Euteleostomi</taxon>
        <taxon>Mammalia</taxon>
        <taxon>Eutheria</taxon>
        <taxon>Euarchontoglires</taxon>
        <taxon>Glires</taxon>
        <taxon>Lagomorpha</taxon>
        <taxon>Leporidae</taxon>
        <taxon>Oryctolagus</taxon>
    </lineage>
</organism>
<feature type="transmembrane region" description="Helical" evidence="10">
    <location>
        <begin position="52"/>
        <end position="72"/>
    </location>
</feature>
<dbReference type="PaxDb" id="9986-ENSOCUP00000017610"/>
<dbReference type="GO" id="GO:0004969">
    <property type="term" value="F:histamine receptor activity"/>
    <property type="evidence" value="ECO:0007669"/>
    <property type="project" value="Ensembl"/>
</dbReference>
<dbReference type="Ensembl" id="ENSOCUT00000001327.4">
    <property type="protein sequence ID" value="ENSOCUP00000017610.2"/>
    <property type="gene ID" value="ENSOCUG00000001327.4"/>
</dbReference>
<evidence type="ECO:0000256" key="4">
    <source>
        <dbReference type="ARBA" id="ARBA00022989"/>
    </source>
</evidence>
<dbReference type="EMBL" id="AAGW02031781">
    <property type="status" value="NOT_ANNOTATED_CDS"/>
    <property type="molecule type" value="Genomic_DNA"/>
</dbReference>
<reference evidence="12" key="3">
    <citation type="submission" date="2025-09" db="UniProtKB">
        <authorList>
            <consortium name="Ensembl"/>
        </authorList>
    </citation>
    <scope>IDENTIFICATION</scope>
    <source>
        <strain evidence="12">Thorbecke</strain>
    </source>
</reference>
<dbReference type="GeneTree" id="ENSGT00940000162118"/>
<feature type="transmembrane region" description="Helical" evidence="10">
    <location>
        <begin position="15"/>
        <end position="40"/>
    </location>
</feature>
<dbReference type="STRING" id="9986.ENSOCUP00000017610"/>
<feature type="transmembrane region" description="Helical" evidence="10">
    <location>
        <begin position="171"/>
        <end position="194"/>
    </location>
</feature>
<feature type="transmembrane region" description="Helical" evidence="10">
    <location>
        <begin position="340"/>
        <end position="356"/>
    </location>
</feature>
<keyword evidence="13" id="KW-1185">Reference proteome</keyword>
<keyword evidence="6 10" id="KW-0472">Membrane</keyword>
<dbReference type="GO" id="GO:0016907">
    <property type="term" value="F:G protein-coupled acetylcholine receptor activity"/>
    <property type="evidence" value="ECO:0007669"/>
    <property type="project" value="TreeGrafter"/>
</dbReference>
<dbReference type="OrthoDB" id="10071887at2759"/>
<dbReference type="PANTHER" id="PTHR24247">
    <property type="entry name" value="5-HYDROXYTRYPTAMINE RECEPTOR"/>
    <property type="match status" value="1"/>
</dbReference>